<comment type="function">
    <text evidence="9">Catalyzes the reversible conversion of 2-phosphoglycerate (2-PG) into phosphoenolpyruvate (PEP). It is essential for the degradation of carbohydrates via glycolysis.</text>
</comment>
<feature type="binding site" evidence="9 12">
    <location>
        <position position="310"/>
    </location>
    <ligand>
        <name>Mg(2+)</name>
        <dbReference type="ChEBI" id="CHEBI:18420"/>
    </ligand>
</feature>
<feature type="binding site" evidence="11">
    <location>
        <begin position="362"/>
        <end position="365"/>
    </location>
    <ligand>
        <name>substrate</name>
    </ligand>
</feature>
<comment type="cofactor">
    <cofactor evidence="12">
        <name>Mg(2+)</name>
        <dbReference type="ChEBI" id="CHEBI:18420"/>
    </cofactor>
    <text evidence="12">Mg(2+) is required for catalysis and for stabilizing the dimer.</text>
</comment>
<dbReference type="GO" id="GO:0004634">
    <property type="term" value="F:phosphopyruvate hydratase activity"/>
    <property type="evidence" value="ECO:0007669"/>
    <property type="project" value="UniProtKB-UniRule"/>
</dbReference>
<name>A0A410FTW4_BIPS1</name>
<dbReference type="Gene3D" id="3.20.20.120">
    <property type="entry name" value="Enolase-like C-terminal domain"/>
    <property type="match status" value="1"/>
</dbReference>
<dbReference type="CDD" id="cd03313">
    <property type="entry name" value="enolase"/>
    <property type="match status" value="1"/>
</dbReference>
<evidence type="ECO:0000259" key="14">
    <source>
        <dbReference type="SMART" id="SM01193"/>
    </source>
</evidence>
<dbReference type="EMBL" id="CP034928">
    <property type="protein sequence ID" value="QAA76527.1"/>
    <property type="molecule type" value="Genomic_DNA"/>
</dbReference>
<evidence type="ECO:0000256" key="4">
    <source>
        <dbReference type="ARBA" id="ARBA00017068"/>
    </source>
</evidence>
<gene>
    <name evidence="9" type="primary">eno</name>
    <name evidence="15" type="ORF">BIP78_0761</name>
</gene>
<dbReference type="Gene3D" id="3.30.390.10">
    <property type="entry name" value="Enolase-like, N-terminal domain"/>
    <property type="match status" value="1"/>
</dbReference>
<dbReference type="SMART" id="SM01193">
    <property type="entry name" value="Enolase_N"/>
    <property type="match status" value="1"/>
</dbReference>
<dbReference type="PROSITE" id="PS00164">
    <property type="entry name" value="ENOLASE"/>
    <property type="match status" value="1"/>
</dbReference>
<feature type="binding site" evidence="9">
    <location>
        <position position="335"/>
    </location>
    <ligand>
        <name>(2R)-2-phosphoglycerate</name>
        <dbReference type="ChEBI" id="CHEBI:58289"/>
    </ligand>
</feature>
<dbReference type="InterPro" id="IPR000941">
    <property type="entry name" value="Enolase"/>
</dbReference>
<comment type="cofactor">
    <cofactor evidence="9">
        <name>Mg(2+)</name>
        <dbReference type="ChEBI" id="CHEBI:18420"/>
    </cofactor>
    <text evidence="9">Binds a second Mg(2+) ion via substrate during catalysis.</text>
</comment>
<dbReference type="GO" id="GO:0000015">
    <property type="term" value="C:phosphopyruvate hydratase complex"/>
    <property type="evidence" value="ECO:0007669"/>
    <property type="project" value="InterPro"/>
</dbReference>
<dbReference type="InterPro" id="IPR020809">
    <property type="entry name" value="Enolase_CS"/>
</dbReference>
<feature type="active site" description="Proton donor" evidence="9 10">
    <location>
        <position position="204"/>
    </location>
</feature>
<dbReference type="PANTHER" id="PTHR11902">
    <property type="entry name" value="ENOLASE"/>
    <property type="match status" value="1"/>
</dbReference>
<feature type="binding site" evidence="11">
    <location>
        <position position="154"/>
    </location>
    <ligand>
        <name>substrate</name>
    </ligand>
</feature>
<keyword evidence="5 9" id="KW-0964">Secreted</keyword>
<evidence type="ECO:0000256" key="6">
    <source>
        <dbReference type="ARBA" id="ARBA00022842"/>
    </source>
</evidence>
<evidence type="ECO:0000256" key="12">
    <source>
        <dbReference type="PIRSR" id="PIRSR001400-3"/>
    </source>
</evidence>
<feature type="binding site" evidence="9">
    <location>
        <position position="162"/>
    </location>
    <ligand>
        <name>(2R)-2-phosphoglycerate</name>
        <dbReference type="ChEBI" id="CHEBI:58289"/>
    </ligand>
</feature>
<accession>A0A410FTW4</accession>
<dbReference type="Proteomes" id="UP000287233">
    <property type="component" value="Chromosome"/>
</dbReference>
<keyword evidence="9 12" id="KW-0479">Metal-binding</keyword>
<evidence type="ECO:0000259" key="13">
    <source>
        <dbReference type="SMART" id="SM01192"/>
    </source>
</evidence>
<feature type="binding site" evidence="11">
    <location>
        <position position="386"/>
    </location>
    <ligand>
        <name>substrate</name>
    </ligand>
</feature>
<dbReference type="Pfam" id="PF03952">
    <property type="entry name" value="Enolase_N"/>
    <property type="match status" value="1"/>
</dbReference>
<comment type="similarity">
    <text evidence="2 9">Belongs to the enolase family.</text>
</comment>
<dbReference type="SUPFAM" id="SSF54826">
    <property type="entry name" value="Enolase N-terminal domain-like"/>
    <property type="match status" value="1"/>
</dbReference>
<proteinExistence type="inferred from homology"/>
<dbReference type="FunFam" id="3.30.390.10:FF:000001">
    <property type="entry name" value="Enolase"/>
    <property type="match status" value="1"/>
</dbReference>
<evidence type="ECO:0000256" key="1">
    <source>
        <dbReference type="ARBA" id="ARBA00005031"/>
    </source>
</evidence>
<dbReference type="SFLD" id="SFLDG00178">
    <property type="entry name" value="enolase"/>
    <property type="match status" value="1"/>
</dbReference>
<evidence type="ECO:0000313" key="15">
    <source>
        <dbReference type="EMBL" id="QAA76527.1"/>
    </source>
</evidence>
<feature type="domain" description="Enolase C-terminal TIM barrel" evidence="13">
    <location>
        <begin position="138"/>
        <end position="417"/>
    </location>
</feature>
<dbReference type="PIRSF" id="PIRSF001400">
    <property type="entry name" value="Enolase"/>
    <property type="match status" value="1"/>
</dbReference>
<sequence length="419" mass="44990">MNLIEDVWAREILDSRGNPTIEVEITLEDGTEVRAAVPSGASTGTYEAVELRDGDDRYLGRGVQGAVRTVNEVIGPEIEGMDPLWQEEIDALLIERDGTPNKSGLGANAILAVSLACAKAAAASLGLPLWKYIAGARAGRMPIPHMNVINGGAHADSGLAIQEFMLVPVGAPAFAEALRYGAEVFHTLKKLLKAKGYSVAVGDEGGFAPRLSSDEEALQILVQAIEDAGYEPGQDVALALDCAATGFFSEERGVYRLAGQRSAGEVVDLYAEWIGKYPIVSIEDGLAEEDWEGWSRLTERLGNAIQIVGDDIFVTNPERLTLGIERQAANAILIKLNQIGTVTETLQTMDMALEAGYARIISHRSGETEDTAIADFAVGTGCGQIKTGSVSRSERVAKYNELLRIEDTYAPPMATWPRK</sequence>
<comment type="pathway">
    <text evidence="1 9">Carbohydrate degradation; glycolysis; pyruvate from D-glyceraldehyde 3-phosphate: step 4/5.</text>
</comment>
<reference evidence="16" key="1">
    <citation type="submission" date="2018-12" db="EMBL/GenBank/DDBJ databases">
        <title>Complete genome sequence of an uncultured bacterium of the candidate phylum Bipolaricaulota.</title>
        <authorList>
            <person name="Kadnikov V.V."/>
            <person name="Mardanov A.V."/>
            <person name="Beletsky A.V."/>
            <person name="Frank Y.A."/>
            <person name="Karnachuk O.V."/>
            <person name="Ravin N.V."/>
        </authorList>
    </citation>
    <scope>NUCLEOTIDE SEQUENCE [LARGE SCALE GENOMIC DNA]</scope>
</reference>
<dbReference type="UniPathway" id="UPA00109">
    <property type="reaction ID" value="UER00187"/>
</dbReference>
<comment type="catalytic activity">
    <reaction evidence="9">
        <text>(2R)-2-phosphoglycerate = phosphoenolpyruvate + H2O</text>
        <dbReference type="Rhea" id="RHEA:10164"/>
        <dbReference type="ChEBI" id="CHEBI:15377"/>
        <dbReference type="ChEBI" id="CHEBI:58289"/>
        <dbReference type="ChEBI" id="CHEBI:58702"/>
        <dbReference type="EC" id="4.2.1.11"/>
    </reaction>
</comment>
<evidence type="ECO:0000256" key="3">
    <source>
        <dbReference type="ARBA" id="ARBA00012058"/>
    </source>
</evidence>
<feature type="binding site" evidence="9 12">
    <location>
        <position position="283"/>
    </location>
    <ligand>
        <name>Mg(2+)</name>
        <dbReference type="ChEBI" id="CHEBI:18420"/>
    </ligand>
</feature>
<keyword evidence="7 9" id="KW-0324">Glycolysis</keyword>
<feature type="binding site" evidence="11">
    <location>
        <position position="283"/>
    </location>
    <ligand>
        <name>substrate</name>
    </ligand>
</feature>
<dbReference type="GO" id="GO:0009986">
    <property type="term" value="C:cell surface"/>
    <property type="evidence" value="ECO:0007669"/>
    <property type="project" value="UniProtKB-SubCell"/>
</dbReference>
<evidence type="ECO:0000313" key="16">
    <source>
        <dbReference type="Proteomes" id="UP000287233"/>
    </source>
</evidence>
<evidence type="ECO:0000256" key="2">
    <source>
        <dbReference type="ARBA" id="ARBA00009604"/>
    </source>
</evidence>
<dbReference type="Pfam" id="PF00113">
    <property type="entry name" value="Enolase_C"/>
    <property type="match status" value="1"/>
</dbReference>
<feature type="binding site" evidence="9">
    <location>
        <position position="386"/>
    </location>
    <ligand>
        <name>(2R)-2-phosphoglycerate</name>
        <dbReference type="ChEBI" id="CHEBI:58289"/>
    </ligand>
</feature>
<keyword evidence="9" id="KW-0963">Cytoplasm</keyword>
<organism evidence="15 16">
    <name type="scientific">Bipolaricaulis sibiricus</name>
    <dbReference type="NCBI Taxonomy" id="2501609"/>
    <lineage>
        <taxon>Bacteria</taxon>
        <taxon>Candidatus Bipolaricaulota</taxon>
        <taxon>Candidatus Bipolaricaulia</taxon>
        <taxon>Candidatus Bipolaricaulales</taxon>
        <taxon>Candidatus Bipolaricaulaceae</taxon>
        <taxon>Candidatus Bipolaricaulis</taxon>
    </lineage>
</organism>
<feature type="binding site" evidence="11">
    <location>
        <position position="310"/>
    </location>
    <ligand>
        <name>substrate</name>
    </ligand>
</feature>
<feature type="active site" description="Proton acceptor" evidence="9 10">
    <location>
        <position position="335"/>
    </location>
</feature>
<evidence type="ECO:0000256" key="9">
    <source>
        <dbReference type="HAMAP-Rule" id="MF_00318"/>
    </source>
</evidence>
<evidence type="ECO:0000256" key="10">
    <source>
        <dbReference type="PIRSR" id="PIRSR001400-1"/>
    </source>
</evidence>
<dbReference type="NCBIfam" id="TIGR01060">
    <property type="entry name" value="eno"/>
    <property type="match status" value="1"/>
</dbReference>
<dbReference type="SFLD" id="SFLDS00001">
    <property type="entry name" value="Enolase"/>
    <property type="match status" value="1"/>
</dbReference>
<evidence type="ECO:0000256" key="5">
    <source>
        <dbReference type="ARBA" id="ARBA00022525"/>
    </source>
</evidence>
<comment type="subcellular location">
    <subcellularLocation>
        <location evidence="9">Cytoplasm</location>
    </subcellularLocation>
    <subcellularLocation>
        <location evidence="9">Secreted</location>
    </subcellularLocation>
    <subcellularLocation>
        <location evidence="9">Cell surface</location>
    </subcellularLocation>
    <text evidence="9">Fractions of enolase are present in both the cytoplasm and on the cell surface.</text>
</comment>
<feature type="domain" description="Enolase N-terminal" evidence="14">
    <location>
        <begin position="4"/>
        <end position="133"/>
    </location>
</feature>
<feature type="binding site" evidence="9">
    <location>
        <position position="365"/>
    </location>
    <ligand>
        <name>(2R)-2-phosphoglycerate</name>
        <dbReference type="ChEBI" id="CHEBI:58289"/>
    </ligand>
</feature>
<dbReference type="HAMAP" id="MF_00318">
    <property type="entry name" value="Enolase"/>
    <property type="match status" value="1"/>
</dbReference>
<dbReference type="InterPro" id="IPR029017">
    <property type="entry name" value="Enolase-like_N"/>
</dbReference>
<feature type="binding site" evidence="11">
    <location>
        <position position="163"/>
    </location>
    <ligand>
        <name>substrate</name>
    </ligand>
</feature>
<dbReference type="InterPro" id="IPR036849">
    <property type="entry name" value="Enolase-like_C_sf"/>
</dbReference>
<feature type="binding site" evidence="9 12">
    <location>
        <position position="241"/>
    </location>
    <ligand>
        <name>Mg(2+)</name>
        <dbReference type="ChEBI" id="CHEBI:18420"/>
    </ligand>
</feature>
<dbReference type="KEGG" id="bih:BIP78_0761"/>
<feature type="binding site" evidence="9">
    <location>
        <position position="364"/>
    </location>
    <ligand>
        <name>(2R)-2-phosphoglycerate</name>
        <dbReference type="ChEBI" id="CHEBI:58289"/>
    </ligand>
</feature>
<evidence type="ECO:0000256" key="11">
    <source>
        <dbReference type="PIRSR" id="PIRSR001400-2"/>
    </source>
</evidence>
<dbReference type="EC" id="4.2.1.11" evidence="3 9"/>
<dbReference type="SMART" id="SM01192">
    <property type="entry name" value="Enolase_C"/>
    <property type="match status" value="1"/>
</dbReference>
<dbReference type="GO" id="GO:0006096">
    <property type="term" value="P:glycolytic process"/>
    <property type="evidence" value="ECO:0007669"/>
    <property type="project" value="UniProtKB-UniRule"/>
</dbReference>
<dbReference type="InterPro" id="IPR020811">
    <property type="entry name" value="Enolase_N"/>
</dbReference>
<dbReference type="PRINTS" id="PR00148">
    <property type="entry name" value="ENOLASE"/>
</dbReference>
<dbReference type="SUPFAM" id="SSF51604">
    <property type="entry name" value="Enolase C-terminal domain-like"/>
    <property type="match status" value="1"/>
</dbReference>
<evidence type="ECO:0000256" key="7">
    <source>
        <dbReference type="ARBA" id="ARBA00023152"/>
    </source>
</evidence>
<dbReference type="PANTHER" id="PTHR11902:SF1">
    <property type="entry name" value="ENOLASE"/>
    <property type="match status" value="1"/>
</dbReference>
<dbReference type="AlphaFoldDB" id="A0A410FTW4"/>
<dbReference type="GO" id="GO:0000287">
    <property type="term" value="F:magnesium ion binding"/>
    <property type="evidence" value="ECO:0007669"/>
    <property type="project" value="UniProtKB-UniRule"/>
</dbReference>
<evidence type="ECO:0000256" key="8">
    <source>
        <dbReference type="ARBA" id="ARBA00023239"/>
    </source>
</evidence>
<dbReference type="GO" id="GO:0005576">
    <property type="term" value="C:extracellular region"/>
    <property type="evidence" value="ECO:0007669"/>
    <property type="project" value="UniProtKB-SubCell"/>
</dbReference>
<keyword evidence="6 9" id="KW-0460">Magnesium</keyword>
<dbReference type="InterPro" id="IPR020810">
    <property type="entry name" value="Enolase_C"/>
</dbReference>
<protein>
    <recommendedName>
        <fullName evidence="4 9">Enolase</fullName>
        <ecNumber evidence="3 9">4.2.1.11</ecNumber>
    </recommendedName>
    <alternativeName>
        <fullName evidence="9">2-phospho-D-glycerate hydro-lyase</fullName>
    </alternativeName>
    <alternativeName>
        <fullName evidence="9">2-phosphoglycerate dehydratase</fullName>
    </alternativeName>
</protein>
<dbReference type="SFLD" id="SFLDF00002">
    <property type="entry name" value="enolase"/>
    <property type="match status" value="1"/>
</dbReference>
<keyword evidence="8 9" id="KW-0456">Lyase</keyword>